<accession>A0A131XBF0</accession>
<dbReference type="PANTHER" id="PTHR15109:SF4">
    <property type="entry name" value="FAM193 C-TERMINAL DOMAIN-CONTAINING PROTEIN"/>
    <property type="match status" value="1"/>
</dbReference>
<keyword evidence="2" id="KW-0597">Phosphoprotein</keyword>
<organism evidence="6">
    <name type="scientific">Hyalomma excavatum</name>
    <dbReference type="NCBI Taxonomy" id="257692"/>
    <lineage>
        <taxon>Eukaryota</taxon>
        <taxon>Metazoa</taxon>
        <taxon>Ecdysozoa</taxon>
        <taxon>Arthropoda</taxon>
        <taxon>Chelicerata</taxon>
        <taxon>Arachnida</taxon>
        <taxon>Acari</taxon>
        <taxon>Parasitiformes</taxon>
        <taxon>Ixodida</taxon>
        <taxon>Ixodoidea</taxon>
        <taxon>Ixodidae</taxon>
        <taxon>Hyalomminae</taxon>
        <taxon>Hyalomma</taxon>
    </lineage>
</organism>
<sequence length="1004" mass="110329">MSPAETKKTKRRKNKKMARSPGKEQIEGVGMSSEVGSANPCIGQNAKDGVLGSSLSKSPCGPTEELHGCILCSRTHETATTTEADNNKDAVDIFGPEAVWDNLPSDALCSSDALFSEDIDLSTALRDGTFPKELLNLADECGSSVCVCERYSNWKALEPEADQQELLCWQVVKQALHQKYQRAGLGSEAVPPLRDDQPPPSDAEVRAMVSRLRRRDPQHLLQCLKYQAQLFVVESRLRMLRQLVAGPRLEDALVAEYAKLRLAWEGLDPLLEELVTLDLNKYGLSWELVNKYLFQAIVYSDPEIHKSLTDLLTQRHSLKFKQDHKALLELDNDMTLTTIIWRKVQQLLDEPHQLEQVLPAQWMSPSWKSIDPDVIAKNVGHCCRSLLAGELPQEGCTAVLEQRQCCLAAASGMVCPFVDIQPSVSAAGEPQSTLHLSTSSPLPGTAWGHGGDTCGPGPNSQASEASFPKKAAETCECHACTQMQWNPQSLLQLYGARPISLDIDSLDSLAQIRDWEGSHFKSRHSSAELSPQPAPPGTASGQSSPTPARRHSEPGTCLDSDCDNALLDGEDSMDESCSEHSSSTTASNQRSAGESRVCDCCYCEVFGHGAPPVAPVSKNYQEMRDRLRLILSKRKAEALHMAKQQQQNHKERHEDDREVEELLSYINGTDTGGRRKASTHVTVESSIANPNSSTVVKGTVTKRHKRKTKRKEEIDKTKDLPIEIKPNSPSVMSRLVEAETEELKVPSSPKAVVNRKEARKENGIRLNKCPKSNGTNTNGSSCIASIRELNEECPPPEVSLCNRVTSSMAINTSSRMPTTSISGNVFIIGRPSLPSETGSTLSKETVSKMTIGDVELSVTSSTLSANNVIKKVAQDQEACIPGNGRRNHQQSCSADQHMEAKKQLCIAHHVNGTQNSSKSKKSRKKKNSSTDVTSPDEVFLPKDIDLENGELDELEREVEAFKRFCFNSVPVANKEKVHVNLKDILLRRKQSSAAVMSASLLQRT</sequence>
<reference evidence="6" key="1">
    <citation type="journal article" date="2017" name="Ticks Tick Borne Dis.">
        <title>An insight into the sialome of Hyalomma excavatum.</title>
        <authorList>
            <person name="Ribeiro J.M."/>
            <person name="Slovak M."/>
            <person name="Francischetti I.M."/>
        </authorList>
    </citation>
    <scope>NUCLEOTIDE SEQUENCE</scope>
    <source>
        <strain evidence="6">Samish</strain>
        <tissue evidence="6">Salivary glands</tissue>
    </source>
</reference>
<feature type="region of interest" description="Disordered" evidence="4">
    <location>
        <begin position="1"/>
        <end position="34"/>
    </location>
</feature>
<feature type="compositionally biased region" description="Basic residues" evidence="4">
    <location>
        <begin position="8"/>
        <end position="18"/>
    </location>
</feature>
<evidence type="ECO:0000256" key="1">
    <source>
        <dbReference type="ARBA" id="ARBA00009689"/>
    </source>
</evidence>
<keyword evidence="3" id="KW-0175">Coiled coil</keyword>
<evidence type="ECO:0000259" key="5">
    <source>
        <dbReference type="Pfam" id="PF15914"/>
    </source>
</evidence>
<feature type="region of interest" description="Disordered" evidence="4">
    <location>
        <begin position="521"/>
        <end position="564"/>
    </location>
</feature>
<feature type="domain" description="FAM193 C-terminal" evidence="5">
    <location>
        <begin position="936"/>
        <end position="992"/>
    </location>
</feature>
<dbReference type="PANTHER" id="PTHR15109">
    <property type="entry name" value="AGAP004327-PA"/>
    <property type="match status" value="1"/>
</dbReference>
<dbReference type="Pfam" id="PF15914">
    <property type="entry name" value="FAM193_C"/>
    <property type="match status" value="1"/>
</dbReference>
<feature type="compositionally biased region" description="Basic residues" evidence="4">
    <location>
        <begin position="918"/>
        <end position="927"/>
    </location>
</feature>
<protein>
    <recommendedName>
        <fullName evidence="5">FAM193 C-terminal domain-containing protein</fullName>
    </recommendedName>
</protein>
<name>A0A131XBF0_9ACAR</name>
<evidence type="ECO:0000313" key="6">
    <source>
        <dbReference type="EMBL" id="JAP63897.1"/>
    </source>
</evidence>
<dbReference type="EMBL" id="GEFH01004684">
    <property type="protein sequence ID" value="JAP63897.1"/>
    <property type="molecule type" value="mRNA"/>
</dbReference>
<evidence type="ECO:0000256" key="2">
    <source>
        <dbReference type="ARBA" id="ARBA00022553"/>
    </source>
</evidence>
<evidence type="ECO:0000256" key="3">
    <source>
        <dbReference type="ARBA" id="ARBA00023054"/>
    </source>
</evidence>
<dbReference type="InterPro" id="IPR031802">
    <property type="entry name" value="FAM193_C"/>
</dbReference>
<evidence type="ECO:0000256" key="4">
    <source>
        <dbReference type="SAM" id="MobiDB-lite"/>
    </source>
</evidence>
<feature type="region of interest" description="Disordered" evidence="4">
    <location>
        <begin position="429"/>
        <end position="465"/>
    </location>
</feature>
<dbReference type="AlphaFoldDB" id="A0A131XBF0"/>
<feature type="region of interest" description="Disordered" evidence="4">
    <location>
        <begin position="910"/>
        <end position="936"/>
    </location>
</feature>
<comment type="similarity">
    <text evidence="1">Belongs to the FAM193 family.</text>
</comment>
<proteinExistence type="evidence at transcript level"/>
<dbReference type="InterPro" id="IPR029717">
    <property type="entry name" value="FAM193"/>
</dbReference>
<feature type="compositionally biased region" description="Low complexity" evidence="4">
    <location>
        <begin position="430"/>
        <end position="445"/>
    </location>
</feature>